<name>A0A182F553_ANOAL</name>
<dbReference type="GO" id="GO:0000981">
    <property type="term" value="F:DNA-binding transcription factor activity, RNA polymerase II-specific"/>
    <property type="evidence" value="ECO:0007669"/>
    <property type="project" value="TreeGrafter"/>
</dbReference>
<comment type="subcellular location">
    <subcellularLocation>
        <location evidence="1">Nucleus</location>
    </subcellularLocation>
</comment>
<dbReference type="FunFam" id="3.30.160.60:FF:000886">
    <property type="entry name" value="zinc finger protein 64 isoform X1"/>
    <property type="match status" value="1"/>
</dbReference>
<keyword evidence="5" id="KW-0862">Zinc</keyword>
<dbReference type="STRING" id="7167.A0A182F553"/>
<feature type="domain" description="C2H2-type" evidence="9">
    <location>
        <begin position="581"/>
        <end position="608"/>
    </location>
</feature>
<feature type="domain" description="C2H2-type" evidence="9">
    <location>
        <begin position="483"/>
        <end position="510"/>
    </location>
</feature>
<dbReference type="EnsemblMetazoa" id="AALB001595-RA">
    <property type="protein sequence ID" value="AALB001595-PA"/>
    <property type="gene ID" value="AALB001595"/>
</dbReference>
<dbReference type="Gene3D" id="3.30.160.60">
    <property type="entry name" value="Classic Zinc Finger"/>
    <property type="match status" value="7"/>
</dbReference>
<evidence type="ECO:0000256" key="6">
    <source>
        <dbReference type="ARBA" id="ARBA00023125"/>
    </source>
</evidence>
<evidence type="ECO:0000256" key="1">
    <source>
        <dbReference type="ARBA" id="ARBA00004123"/>
    </source>
</evidence>
<feature type="domain" description="C2H2-type" evidence="9">
    <location>
        <begin position="541"/>
        <end position="564"/>
    </location>
</feature>
<dbReference type="SMART" id="SM00355">
    <property type="entry name" value="ZnF_C2H2"/>
    <property type="match status" value="8"/>
</dbReference>
<dbReference type="SUPFAM" id="SSF57667">
    <property type="entry name" value="beta-beta-alpha zinc fingers"/>
    <property type="match status" value="5"/>
</dbReference>
<dbReference type="Pfam" id="PF00096">
    <property type="entry name" value="zf-C2H2"/>
    <property type="match status" value="7"/>
</dbReference>
<feature type="region of interest" description="Disordered" evidence="8">
    <location>
        <begin position="190"/>
        <end position="230"/>
    </location>
</feature>
<feature type="domain" description="C2H2-type" evidence="9">
    <location>
        <begin position="646"/>
        <end position="673"/>
    </location>
</feature>
<keyword evidence="11" id="KW-1185">Reference proteome</keyword>
<dbReference type="AlphaFoldDB" id="A0A182F553"/>
<keyword evidence="4" id="KW-0863">Zinc-finger</keyword>
<dbReference type="VEuPathDB" id="VectorBase:AALB20_028007"/>
<dbReference type="PANTHER" id="PTHR24394">
    <property type="entry name" value="ZINC FINGER PROTEIN"/>
    <property type="match status" value="1"/>
</dbReference>
<dbReference type="InterPro" id="IPR013087">
    <property type="entry name" value="Znf_C2H2_type"/>
</dbReference>
<evidence type="ECO:0000256" key="8">
    <source>
        <dbReference type="SAM" id="MobiDB-lite"/>
    </source>
</evidence>
<organism evidence="10 11">
    <name type="scientific">Anopheles albimanus</name>
    <name type="common">New world malaria mosquito</name>
    <dbReference type="NCBI Taxonomy" id="7167"/>
    <lineage>
        <taxon>Eukaryota</taxon>
        <taxon>Metazoa</taxon>
        <taxon>Ecdysozoa</taxon>
        <taxon>Arthropoda</taxon>
        <taxon>Hexapoda</taxon>
        <taxon>Insecta</taxon>
        <taxon>Pterygota</taxon>
        <taxon>Neoptera</taxon>
        <taxon>Endopterygota</taxon>
        <taxon>Diptera</taxon>
        <taxon>Nematocera</taxon>
        <taxon>Culicoidea</taxon>
        <taxon>Culicidae</taxon>
        <taxon>Anophelinae</taxon>
        <taxon>Anopheles</taxon>
    </lineage>
</organism>
<dbReference type="PROSITE" id="PS50157">
    <property type="entry name" value="ZINC_FINGER_C2H2_2"/>
    <property type="match status" value="7"/>
</dbReference>
<reference evidence="10" key="2">
    <citation type="submission" date="2022-08" db="UniProtKB">
        <authorList>
            <consortium name="EnsemblMetazoa"/>
        </authorList>
    </citation>
    <scope>IDENTIFICATION</scope>
    <source>
        <strain evidence="10">STECLA/ALBI9_A</strain>
    </source>
</reference>
<dbReference type="GO" id="GO:0008270">
    <property type="term" value="F:zinc ion binding"/>
    <property type="evidence" value="ECO:0007669"/>
    <property type="project" value="UniProtKB-KW"/>
</dbReference>
<dbReference type="FunFam" id="3.30.160.60:FF:000996">
    <property type="entry name" value="Zinc finger protein 181"/>
    <property type="match status" value="1"/>
</dbReference>
<feature type="domain" description="C2H2-type" evidence="9">
    <location>
        <begin position="513"/>
        <end position="540"/>
    </location>
</feature>
<keyword evidence="6" id="KW-0238">DNA-binding</keyword>
<evidence type="ECO:0000259" key="9">
    <source>
        <dbReference type="PROSITE" id="PS50157"/>
    </source>
</evidence>
<feature type="domain" description="C2H2-type" evidence="9">
    <location>
        <begin position="618"/>
        <end position="645"/>
    </location>
</feature>
<evidence type="ECO:0000256" key="2">
    <source>
        <dbReference type="ARBA" id="ARBA00022723"/>
    </source>
</evidence>
<feature type="region of interest" description="Disordered" evidence="8">
    <location>
        <begin position="376"/>
        <end position="437"/>
    </location>
</feature>
<keyword evidence="7" id="KW-0539">Nucleus</keyword>
<evidence type="ECO:0000256" key="3">
    <source>
        <dbReference type="ARBA" id="ARBA00022737"/>
    </source>
</evidence>
<dbReference type="VEuPathDB" id="VectorBase:AALB001595"/>
<dbReference type="PANTHER" id="PTHR24394:SF58">
    <property type="entry name" value="ZINC FINGER AND BTB DOMAIN CONTAINING 33"/>
    <property type="match status" value="1"/>
</dbReference>
<reference evidence="10 11" key="1">
    <citation type="journal article" date="2017" name="G3 (Bethesda)">
        <title>The Physical Genome Mapping of Anopheles albimanus Corrected Scaffold Misassemblies and Identified Interarm Rearrangements in Genus Anopheles.</title>
        <authorList>
            <person name="Artemov G.N."/>
            <person name="Peery A.N."/>
            <person name="Jiang X."/>
            <person name="Tu Z."/>
            <person name="Stegniy V.N."/>
            <person name="Sharakhova M.V."/>
            <person name="Sharakhov I.V."/>
        </authorList>
    </citation>
    <scope>NUCLEOTIDE SEQUENCE [LARGE SCALE GENOMIC DNA]</scope>
    <source>
        <strain evidence="10 11">ALBI9_A</strain>
    </source>
</reference>
<evidence type="ECO:0000256" key="4">
    <source>
        <dbReference type="ARBA" id="ARBA00022771"/>
    </source>
</evidence>
<keyword evidence="2" id="KW-0479">Metal-binding</keyword>
<dbReference type="GO" id="GO:0005634">
    <property type="term" value="C:nucleus"/>
    <property type="evidence" value="ECO:0007669"/>
    <property type="project" value="UniProtKB-SubCell"/>
</dbReference>
<sequence>MGFSDNRGKMSDLNLLPKKHTNFSIERILLKPADGSCLPSAGPARMERIEQKVDLTVKTCIQIVHSDERQLRRPPVATMDDRAGTSAFCTATVTTLTSTAKTAKNVPAAVPHQRPGFSPGTLAIGTSSPTSGALIVAPRPLNRVLDSPWSSRGPFMFDPKLTTATGGHCGSKHSTHSSTVGIGLAGTATATATTSPSTPSPPQSSVFPVTTPPSSSAAPHAPSAPPSSSSLIKTEVERKVVLSAYANNSVIERNRLSINYPYPVGLFNAYASAAAVAAATANVSSAHYHHNQEQQPHQQQHALRLPPAPIPPSVLPSLVTPSLVAIHQQHQQQQQVHHRAAAAALLASTATTPLAASALFSSFYQLQKSDENQNSICDHASADEGSDGTTGASDGGKDSQPELGGTHGHPLHHLHDHHHHHLHYHHPETADAIPGPSSAIPGHTSVCTLMYPDCSFQCAICDKIFGNQDTLMSNDKHNKTPRFECEECGKGFSQLRNYKYHVSVHRGTKEFAAKCPECGKMFNDKGYLSSHLKIHRNKKEYSCPHCPKSFNQRVAFNMHVRIHTAFLSLSPLSNKPGVKPHKCNECGKRFSRKMLLKQHLRTHSGEKPYQVCRKRAAIRCSVCGKSFADRSNMTLHHRLHSGIKPFACPICPKAFTKKHHLKTHLNYHTGYKPYVCPHPNCGQSFTQSSNMRTHAKKCQFKPPNSEFV</sequence>
<dbReference type="FunFam" id="3.30.160.60:FF:002070">
    <property type="entry name" value="Zinc finger protein"/>
    <property type="match status" value="1"/>
</dbReference>
<evidence type="ECO:0000313" key="11">
    <source>
        <dbReference type="Proteomes" id="UP000069272"/>
    </source>
</evidence>
<keyword evidence="3" id="KW-0677">Repeat</keyword>
<dbReference type="Proteomes" id="UP000069272">
    <property type="component" value="Chromosome 2L"/>
</dbReference>
<evidence type="ECO:0000256" key="7">
    <source>
        <dbReference type="ARBA" id="ARBA00023242"/>
    </source>
</evidence>
<feature type="compositionally biased region" description="Basic residues" evidence="8">
    <location>
        <begin position="409"/>
        <end position="424"/>
    </location>
</feature>
<dbReference type="InterPro" id="IPR036236">
    <property type="entry name" value="Znf_C2H2_sf"/>
</dbReference>
<protein>
    <recommendedName>
        <fullName evidence="9">C2H2-type domain-containing protein</fullName>
    </recommendedName>
</protein>
<dbReference type="GO" id="GO:0003677">
    <property type="term" value="F:DNA binding"/>
    <property type="evidence" value="ECO:0007669"/>
    <property type="project" value="UniProtKB-KW"/>
</dbReference>
<dbReference type="PROSITE" id="PS00028">
    <property type="entry name" value="ZINC_FINGER_C2H2_1"/>
    <property type="match status" value="6"/>
</dbReference>
<accession>A0A182F553</accession>
<evidence type="ECO:0000256" key="5">
    <source>
        <dbReference type="ARBA" id="ARBA00022833"/>
    </source>
</evidence>
<dbReference type="FunFam" id="3.30.160.60:FF:002273">
    <property type="entry name" value="Zinc finger protein"/>
    <property type="match status" value="1"/>
</dbReference>
<proteinExistence type="predicted"/>
<dbReference type="FunFam" id="3.30.160.60:FF:000045">
    <property type="entry name" value="ZFP69 zinc finger protein B"/>
    <property type="match status" value="1"/>
</dbReference>
<feature type="domain" description="C2H2-type" evidence="9">
    <location>
        <begin position="674"/>
        <end position="703"/>
    </location>
</feature>
<evidence type="ECO:0000313" key="10">
    <source>
        <dbReference type="EnsemblMetazoa" id="AALB001595-PA"/>
    </source>
</evidence>